<sequence>MRYVAIFSVVIVTIGLGLGMAAGLGAAQSTSPAPNSTAVDAPGEDIESIEYQLDSVDIASVEYRNSTAIVTARYNEPSTVTLTDSGAVKGLGSDDGARVSFQSYSKGEGVYELRLPLRGDDELITIQQGGVMFADSGDRALIDIITNPADTQTVQSGALGGGFGVLLASAFGAGMKKRKHENTYKELTSEERISVESNPVAGFWGSVKRWFSNHRIALVAIAGILAYLLAVRVGVVPSPASFWDTLNDVQRVFAASTLALIVFGFIPAYVVLDRLWDPATEFVLELDDRDVLDAGIGADGGLARIEAADDIDDVADKLEGIEDATITAIYSGSPDRVSQMNVDGEPAEIRVPGGRAVIVNEFDPQRNVARGCWVGTANDAEIIAERSKIDANKEILRDESRMFRTLVGALPAIATSSDTQAMAAVDKELRQMATVDSGAIDGLLDRASQGTRFEGQYTDTDEDDESDDEGGLADLIDPRDGDEDDDKEDDN</sequence>
<evidence type="ECO:0000313" key="4">
    <source>
        <dbReference type="Proteomes" id="UP000011509"/>
    </source>
</evidence>
<evidence type="ECO:0000313" key="3">
    <source>
        <dbReference type="EMBL" id="ELZ47886.1"/>
    </source>
</evidence>
<feature type="compositionally biased region" description="Acidic residues" evidence="1">
    <location>
        <begin position="459"/>
        <end position="471"/>
    </location>
</feature>
<evidence type="ECO:0000256" key="2">
    <source>
        <dbReference type="SAM" id="Phobius"/>
    </source>
</evidence>
<dbReference type="STRING" id="1227466.C464_08190"/>
<keyword evidence="2" id="KW-1133">Transmembrane helix</keyword>
<feature type="transmembrane region" description="Helical" evidence="2">
    <location>
        <begin position="216"/>
        <end position="240"/>
    </location>
</feature>
<feature type="transmembrane region" description="Helical" evidence="2">
    <location>
        <begin position="252"/>
        <end position="272"/>
    </location>
</feature>
<proteinExistence type="predicted"/>
<gene>
    <name evidence="3" type="ORF">C464_08190</name>
</gene>
<evidence type="ECO:0000256" key="1">
    <source>
        <dbReference type="SAM" id="MobiDB-lite"/>
    </source>
</evidence>
<keyword evidence="2" id="KW-0472">Membrane</keyword>
<dbReference type="Pfam" id="PF26259">
    <property type="entry name" value="DUF8063"/>
    <property type="match status" value="1"/>
</dbReference>
<feature type="transmembrane region" description="Helical" evidence="2">
    <location>
        <begin position="157"/>
        <end position="175"/>
    </location>
</feature>
<reference evidence="3 4" key="1">
    <citation type="journal article" date="2014" name="PLoS Genet.">
        <title>Phylogenetically driven sequencing of extremely halophilic archaea reveals strategies for static and dynamic osmo-response.</title>
        <authorList>
            <person name="Becker E.A."/>
            <person name="Seitzer P.M."/>
            <person name="Tritt A."/>
            <person name="Larsen D."/>
            <person name="Krusor M."/>
            <person name="Yao A.I."/>
            <person name="Wu D."/>
            <person name="Madern D."/>
            <person name="Eisen J.A."/>
            <person name="Darling A.E."/>
            <person name="Facciotti M.T."/>
        </authorList>
    </citation>
    <scope>NUCLEOTIDE SEQUENCE [LARGE SCALE GENOMIC DNA]</scope>
    <source>
        <strain evidence="3 4">DSM 10284</strain>
    </source>
</reference>
<dbReference type="EMBL" id="AOJL01000032">
    <property type="protein sequence ID" value="ELZ47886.1"/>
    <property type="molecule type" value="Genomic_DNA"/>
</dbReference>
<feature type="compositionally biased region" description="Acidic residues" evidence="1">
    <location>
        <begin position="480"/>
        <end position="491"/>
    </location>
</feature>
<protein>
    <submittedName>
        <fullName evidence="3">Uncharacterized protein</fullName>
    </submittedName>
</protein>
<accession>M0EJC5</accession>
<dbReference type="Proteomes" id="UP000011509">
    <property type="component" value="Unassembled WGS sequence"/>
</dbReference>
<dbReference type="InterPro" id="IPR058376">
    <property type="entry name" value="DUF8063"/>
</dbReference>
<dbReference type="PATRIC" id="fig|1227466.3.peg.1648"/>
<keyword evidence="2" id="KW-0812">Transmembrane</keyword>
<name>M0EJC5_9EURY</name>
<feature type="region of interest" description="Disordered" evidence="1">
    <location>
        <begin position="446"/>
        <end position="491"/>
    </location>
</feature>
<keyword evidence="4" id="KW-1185">Reference proteome</keyword>
<organism evidence="3 4">
    <name type="scientific">Halorubrum coriense DSM 10284</name>
    <dbReference type="NCBI Taxonomy" id="1227466"/>
    <lineage>
        <taxon>Archaea</taxon>
        <taxon>Methanobacteriati</taxon>
        <taxon>Methanobacteriota</taxon>
        <taxon>Stenosarchaea group</taxon>
        <taxon>Halobacteria</taxon>
        <taxon>Halobacteriales</taxon>
        <taxon>Haloferacaceae</taxon>
        <taxon>Halorubrum</taxon>
    </lineage>
</organism>
<comment type="caution">
    <text evidence="3">The sequence shown here is derived from an EMBL/GenBank/DDBJ whole genome shotgun (WGS) entry which is preliminary data.</text>
</comment>
<dbReference type="AlphaFoldDB" id="M0EJC5"/>